<keyword evidence="1" id="KW-0805">Transcription regulation</keyword>
<sequence length="253" mass="28203">MTTDESTKLHRTTYRVLTLLSILSQHEDGLTFTELQRLVDIPKGTLSPMLHTMEHMRFVSCNAITGRYSIGVNTYLAGKVYGRSDVELQFITEEMHRIVDACSETCQLGILEGSNVAYVAKVESPAPIRLISDVGKVFPAYCTAIGKAILSESDRDEVQKLLPETFPAYTAHTLKNIDEFWNQLVEVRRTGFATDFEEITDGVTCIAVPIHINGTVAYGMSVTTPSYRLDGEKRALIESLLSDARRRIESVHA</sequence>
<evidence type="ECO:0000259" key="5">
    <source>
        <dbReference type="PROSITE" id="PS51078"/>
    </source>
</evidence>
<dbReference type="Proteomes" id="UP000546970">
    <property type="component" value="Unassembled WGS sequence"/>
</dbReference>
<evidence type="ECO:0000256" key="1">
    <source>
        <dbReference type="ARBA" id="ARBA00023015"/>
    </source>
</evidence>
<dbReference type="PROSITE" id="PS51077">
    <property type="entry name" value="HTH_ICLR"/>
    <property type="match status" value="1"/>
</dbReference>
<dbReference type="SUPFAM" id="SSF55781">
    <property type="entry name" value="GAF domain-like"/>
    <property type="match status" value="1"/>
</dbReference>
<evidence type="ECO:0000256" key="3">
    <source>
        <dbReference type="ARBA" id="ARBA00023163"/>
    </source>
</evidence>
<dbReference type="Gene3D" id="3.30.450.40">
    <property type="match status" value="1"/>
</dbReference>
<keyword evidence="2" id="KW-0238">DNA-binding</keyword>
<gene>
    <name evidence="6" type="ORF">HF320_01290</name>
</gene>
<dbReference type="InterPro" id="IPR050707">
    <property type="entry name" value="HTH_MetabolicPath_Reg"/>
</dbReference>
<dbReference type="Gene3D" id="1.10.10.10">
    <property type="entry name" value="Winged helix-like DNA-binding domain superfamily/Winged helix DNA-binding domain"/>
    <property type="match status" value="1"/>
</dbReference>
<dbReference type="SUPFAM" id="SSF46785">
    <property type="entry name" value="Winged helix' DNA-binding domain"/>
    <property type="match status" value="1"/>
</dbReference>
<dbReference type="Pfam" id="PF01614">
    <property type="entry name" value="IclR_C"/>
    <property type="match status" value="1"/>
</dbReference>
<organism evidence="6 7">
    <name type="scientific">Collinsella acetigenes</name>
    <dbReference type="NCBI Taxonomy" id="2713419"/>
    <lineage>
        <taxon>Bacteria</taxon>
        <taxon>Bacillati</taxon>
        <taxon>Actinomycetota</taxon>
        <taxon>Coriobacteriia</taxon>
        <taxon>Coriobacteriales</taxon>
        <taxon>Coriobacteriaceae</taxon>
        <taxon>Collinsella</taxon>
    </lineage>
</organism>
<dbReference type="InterPro" id="IPR036390">
    <property type="entry name" value="WH_DNA-bd_sf"/>
</dbReference>
<dbReference type="SMART" id="SM00346">
    <property type="entry name" value="HTH_ICLR"/>
    <property type="match status" value="1"/>
</dbReference>
<evidence type="ECO:0000256" key="2">
    <source>
        <dbReference type="ARBA" id="ARBA00023125"/>
    </source>
</evidence>
<comment type="caution">
    <text evidence="6">The sequence shown here is derived from an EMBL/GenBank/DDBJ whole genome shotgun (WGS) entry which is preliminary data.</text>
</comment>
<evidence type="ECO:0000313" key="7">
    <source>
        <dbReference type="Proteomes" id="UP000546970"/>
    </source>
</evidence>
<reference evidence="6 7" key="1">
    <citation type="submission" date="2020-04" db="EMBL/GenBank/DDBJ databases">
        <title>Collinsella sp. KGMB02528 nov., an anaerobic actinobacterium isolated from human feces.</title>
        <authorList>
            <person name="Han K.-I."/>
            <person name="Eom M.K."/>
            <person name="Kim J.-S."/>
            <person name="Lee K.C."/>
            <person name="Suh M.K."/>
            <person name="Park S.-H."/>
            <person name="Lee J.H."/>
            <person name="Kang S.W."/>
            <person name="Park J.-E."/>
            <person name="Oh B.S."/>
            <person name="Yu S.Y."/>
            <person name="Choi S.-H."/>
            <person name="Lee D.H."/>
            <person name="Yoon H."/>
            <person name="Kim B.-Y."/>
            <person name="Lee J.H."/>
            <person name="Lee J.-S."/>
        </authorList>
    </citation>
    <scope>NUCLEOTIDE SEQUENCE [LARGE SCALE GENOMIC DNA]</scope>
    <source>
        <strain evidence="6 7">KGMB02528</strain>
    </source>
</reference>
<keyword evidence="3" id="KW-0804">Transcription</keyword>
<dbReference type="GO" id="GO:0003677">
    <property type="term" value="F:DNA binding"/>
    <property type="evidence" value="ECO:0007669"/>
    <property type="project" value="UniProtKB-KW"/>
</dbReference>
<dbReference type="InterPro" id="IPR036388">
    <property type="entry name" value="WH-like_DNA-bd_sf"/>
</dbReference>
<name>A0A7X9UAJ0_9ACTN</name>
<dbReference type="InterPro" id="IPR005471">
    <property type="entry name" value="Tscrpt_reg_IclR_N"/>
</dbReference>
<dbReference type="PANTHER" id="PTHR30136">
    <property type="entry name" value="HELIX-TURN-HELIX TRANSCRIPTIONAL REGULATOR, ICLR FAMILY"/>
    <property type="match status" value="1"/>
</dbReference>
<dbReference type="PANTHER" id="PTHR30136:SF24">
    <property type="entry name" value="HTH-TYPE TRANSCRIPTIONAL REPRESSOR ALLR"/>
    <property type="match status" value="1"/>
</dbReference>
<dbReference type="AlphaFoldDB" id="A0A7X9UAJ0"/>
<evidence type="ECO:0000259" key="4">
    <source>
        <dbReference type="PROSITE" id="PS51077"/>
    </source>
</evidence>
<keyword evidence="7" id="KW-1185">Reference proteome</keyword>
<protein>
    <submittedName>
        <fullName evidence="6">IclR family transcriptional regulator</fullName>
    </submittedName>
</protein>
<accession>A0A7X9UAJ0</accession>
<dbReference type="Pfam" id="PF09339">
    <property type="entry name" value="HTH_IclR"/>
    <property type="match status" value="1"/>
</dbReference>
<feature type="domain" description="HTH iclR-type" evidence="4">
    <location>
        <begin position="10"/>
        <end position="72"/>
    </location>
</feature>
<feature type="domain" description="IclR-ED" evidence="5">
    <location>
        <begin position="73"/>
        <end position="253"/>
    </location>
</feature>
<evidence type="ECO:0000313" key="6">
    <source>
        <dbReference type="EMBL" id="NMF54970.1"/>
    </source>
</evidence>
<dbReference type="PROSITE" id="PS51078">
    <property type="entry name" value="ICLR_ED"/>
    <property type="match status" value="1"/>
</dbReference>
<dbReference type="GO" id="GO:0045892">
    <property type="term" value="P:negative regulation of DNA-templated transcription"/>
    <property type="evidence" value="ECO:0007669"/>
    <property type="project" value="TreeGrafter"/>
</dbReference>
<dbReference type="GO" id="GO:0003700">
    <property type="term" value="F:DNA-binding transcription factor activity"/>
    <property type="evidence" value="ECO:0007669"/>
    <property type="project" value="TreeGrafter"/>
</dbReference>
<dbReference type="RefSeq" id="WP_169276723.1">
    <property type="nucleotide sequence ID" value="NZ_JABBCP010000001.1"/>
</dbReference>
<proteinExistence type="predicted"/>
<dbReference type="InterPro" id="IPR014757">
    <property type="entry name" value="Tscrpt_reg_IclR_C"/>
</dbReference>
<dbReference type="EMBL" id="JABBCP010000001">
    <property type="protein sequence ID" value="NMF54970.1"/>
    <property type="molecule type" value="Genomic_DNA"/>
</dbReference>
<dbReference type="InterPro" id="IPR029016">
    <property type="entry name" value="GAF-like_dom_sf"/>
</dbReference>